<dbReference type="NCBIfam" id="TIGR00924">
    <property type="entry name" value="yjdL_sub1_fam"/>
    <property type="match status" value="1"/>
</dbReference>
<reference evidence="9 10" key="1">
    <citation type="journal article" date="2014" name="PLoS ONE">
        <title>Identification and Characterization of a New Erythromycin Biosynthetic Gene Cluster in Actinopolyspora erythraea YIM90600, a Novel Erythronolide-Producing Halophilic Actinomycete Isolated from Salt Field.</title>
        <authorList>
            <person name="Chen D."/>
            <person name="Feng J."/>
            <person name="Huang L."/>
            <person name="Zhang Q."/>
            <person name="Wu J."/>
            <person name="Zhu X."/>
            <person name="Duan Y."/>
            <person name="Xu Z."/>
        </authorList>
    </citation>
    <scope>NUCLEOTIDE SEQUENCE [LARGE SCALE GENOMIC DNA]</scope>
    <source>
        <strain evidence="9 10">YIM90600</strain>
    </source>
</reference>
<name>A0A099D8K9_9ACTN</name>
<dbReference type="EMBL" id="JPMV01000013">
    <property type="protein sequence ID" value="KGI82127.1"/>
    <property type="molecule type" value="Genomic_DNA"/>
</dbReference>
<dbReference type="PROSITE" id="PS01022">
    <property type="entry name" value="PTR2_1"/>
    <property type="match status" value="1"/>
</dbReference>
<dbReference type="SUPFAM" id="SSF103473">
    <property type="entry name" value="MFS general substrate transporter"/>
    <property type="match status" value="1"/>
</dbReference>
<dbReference type="GO" id="GO:1904680">
    <property type="term" value="F:peptide transmembrane transporter activity"/>
    <property type="evidence" value="ECO:0007669"/>
    <property type="project" value="InterPro"/>
</dbReference>
<dbReference type="Proteomes" id="UP000029737">
    <property type="component" value="Unassembled WGS sequence"/>
</dbReference>
<dbReference type="GO" id="GO:0006857">
    <property type="term" value="P:oligopeptide transport"/>
    <property type="evidence" value="ECO:0007669"/>
    <property type="project" value="InterPro"/>
</dbReference>
<evidence type="ECO:0000256" key="7">
    <source>
        <dbReference type="SAM" id="Phobius"/>
    </source>
</evidence>
<dbReference type="KEGG" id="aey:CDG81_09225"/>
<dbReference type="eggNOG" id="COG3104">
    <property type="taxonomic scope" value="Bacteria"/>
</dbReference>
<feature type="transmembrane region" description="Helical" evidence="7">
    <location>
        <begin position="462"/>
        <end position="481"/>
    </location>
</feature>
<feature type="transmembrane region" description="Helical" evidence="7">
    <location>
        <begin position="333"/>
        <end position="353"/>
    </location>
</feature>
<evidence type="ECO:0000313" key="9">
    <source>
        <dbReference type="EMBL" id="KGI82127.1"/>
    </source>
</evidence>
<accession>A0A099D8K9</accession>
<feature type="transmembrane region" description="Helical" evidence="7">
    <location>
        <begin position="158"/>
        <end position="178"/>
    </location>
</feature>
<keyword evidence="6 7" id="KW-0472">Membrane</keyword>
<dbReference type="InterPro" id="IPR036259">
    <property type="entry name" value="MFS_trans_sf"/>
</dbReference>
<dbReference type="PANTHER" id="PTHR23517:SF15">
    <property type="entry name" value="PROTON-DEPENDENT OLIGOPEPTIDE FAMILY TRANSPORT PROTEIN"/>
    <property type="match status" value="1"/>
</dbReference>
<dbReference type="InterPro" id="IPR018456">
    <property type="entry name" value="PTR2_symporter_CS"/>
</dbReference>
<keyword evidence="10" id="KW-1185">Reference proteome</keyword>
<feature type="transmembrane region" description="Helical" evidence="7">
    <location>
        <begin position="434"/>
        <end position="456"/>
    </location>
</feature>
<feature type="transmembrane region" description="Helical" evidence="7">
    <location>
        <begin position="64"/>
        <end position="87"/>
    </location>
</feature>
<keyword evidence="2" id="KW-0813">Transport</keyword>
<dbReference type="OrthoDB" id="9772725at2"/>
<evidence type="ECO:0000313" key="8">
    <source>
        <dbReference type="EMBL" id="ASU78432.1"/>
    </source>
</evidence>
<dbReference type="InterPro" id="IPR000109">
    <property type="entry name" value="POT_fam"/>
</dbReference>
<evidence type="ECO:0000256" key="2">
    <source>
        <dbReference type="ARBA" id="ARBA00022448"/>
    </source>
</evidence>
<evidence type="ECO:0000256" key="4">
    <source>
        <dbReference type="ARBA" id="ARBA00022692"/>
    </source>
</evidence>
<dbReference type="Proteomes" id="UP000215043">
    <property type="component" value="Chromosome"/>
</dbReference>
<comment type="subcellular location">
    <subcellularLocation>
        <location evidence="1">Cell membrane</location>
        <topology evidence="1">Multi-pass membrane protein</topology>
    </subcellularLocation>
</comment>
<evidence type="ECO:0000256" key="6">
    <source>
        <dbReference type="ARBA" id="ARBA00023136"/>
    </source>
</evidence>
<protein>
    <submittedName>
        <fullName evidence="8">Peptide MFS transporter</fullName>
    </submittedName>
    <submittedName>
        <fullName evidence="9">Peptide transporter</fullName>
    </submittedName>
</protein>
<dbReference type="PANTHER" id="PTHR23517">
    <property type="entry name" value="RESISTANCE PROTEIN MDTM, PUTATIVE-RELATED-RELATED"/>
    <property type="match status" value="1"/>
</dbReference>
<feature type="transmembrane region" description="Helical" evidence="7">
    <location>
        <begin position="184"/>
        <end position="204"/>
    </location>
</feature>
<evidence type="ECO:0000256" key="5">
    <source>
        <dbReference type="ARBA" id="ARBA00022989"/>
    </source>
</evidence>
<dbReference type="CDD" id="cd17346">
    <property type="entry name" value="MFS_DtpA_like"/>
    <property type="match status" value="1"/>
</dbReference>
<sequence>MIVNTSTVTNESRGRGFFGQPPGLSTLFFIEMWERFSYYGMRAILALYLYTAVTQGGLGMDESVAASLVLAYGSSVYLTGVAGGWLADRVLGSQRAIFYGGVLIMLGHVCMAFPGGYYTLGAGLALIVVGTGLLKPNVSNVVGGLYEKDDARRDAGFSIFYTGINIGAFISQLLTPALAEGPGFHWGFGAAAVGMALGLAQYVFGRGRLAGVGSQPVNPLPAHRRNKVLGRVGLIAVAAVVVLGAALALFGVTGLINTITLVAILLPVAYFTVMFRSRQVTKMERDRLVSYVPLFVATAVFFLLFEQQAATLVIVTDQQTDTTLFGFDFPVGWFQSINPLAIIVLAPLFAWMWTRLGNRQPSTPIKFTGGLFFVALGFLWVVIAGLFRNEQDLLNPLMIAFVFVLFTIGELMLSPVGLSATTKLAPDAFSSQTMGLYFLAPALGQGVAAQIAKLYSEQHQDLYFGGVALVTFALAALLALISPRVKSYMHGVN</sequence>
<dbReference type="HOGENOM" id="CLU_004790_0_1_11"/>
<feature type="transmembrane region" description="Helical" evidence="7">
    <location>
        <begin position="228"/>
        <end position="249"/>
    </location>
</feature>
<evidence type="ECO:0000313" key="10">
    <source>
        <dbReference type="Proteomes" id="UP000029737"/>
    </source>
</evidence>
<evidence type="ECO:0000313" key="11">
    <source>
        <dbReference type="Proteomes" id="UP000215043"/>
    </source>
</evidence>
<dbReference type="Gene3D" id="1.20.1250.20">
    <property type="entry name" value="MFS general substrate transporter like domains"/>
    <property type="match status" value="1"/>
</dbReference>
<dbReference type="InterPro" id="IPR050171">
    <property type="entry name" value="MFS_Transporters"/>
</dbReference>
<keyword evidence="4 7" id="KW-0812">Transmembrane</keyword>
<evidence type="ECO:0000256" key="1">
    <source>
        <dbReference type="ARBA" id="ARBA00004651"/>
    </source>
</evidence>
<organism evidence="8 11">
    <name type="scientific">Actinopolyspora erythraea</name>
    <dbReference type="NCBI Taxonomy" id="414996"/>
    <lineage>
        <taxon>Bacteria</taxon>
        <taxon>Bacillati</taxon>
        <taxon>Actinomycetota</taxon>
        <taxon>Actinomycetes</taxon>
        <taxon>Actinopolysporales</taxon>
        <taxon>Actinopolysporaceae</taxon>
        <taxon>Actinopolyspora</taxon>
    </lineage>
</organism>
<proteinExistence type="predicted"/>
<feature type="transmembrane region" description="Helical" evidence="7">
    <location>
        <begin position="124"/>
        <end position="146"/>
    </location>
</feature>
<keyword evidence="3" id="KW-1003">Cell membrane</keyword>
<dbReference type="AlphaFoldDB" id="A0A099D8K9"/>
<evidence type="ECO:0000256" key="3">
    <source>
        <dbReference type="ARBA" id="ARBA00022475"/>
    </source>
</evidence>
<reference evidence="8 11" key="2">
    <citation type="submission" date="2017-08" db="EMBL/GenBank/DDBJ databases">
        <title>The complete genome sequence of moderately halophilic actinomycete Actinopolyspora erythraea YIM 90600, the producer of novel erythromycin, novel actinopolysporins A-C and tubercidin.</title>
        <authorList>
            <person name="Yin M."/>
            <person name="Tang S."/>
        </authorList>
    </citation>
    <scope>NUCLEOTIDE SEQUENCE [LARGE SCALE GENOMIC DNA]</scope>
    <source>
        <strain evidence="8 11">YIM 90600</strain>
    </source>
</reference>
<dbReference type="EMBL" id="CP022752">
    <property type="protein sequence ID" value="ASU78432.1"/>
    <property type="molecule type" value="Genomic_DNA"/>
</dbReference>
<feature type="transmembrane region" description="Helical" evidence="7">
    <location>
        <begin position="393"/>
        <end position="413"/>
    </location>
</feature>
<dbReference type="GO" id="GO:0005886">
    <property type="term" value="C:plasma membrane"/>
    <property type="evidence" value="ECO:0007669"/>
    <property type="project" value="UniProtKB-SubCell"/>
</dbReference>
<feature type="transmembrane region" description="Helical" evidence="7">
    <location>
        <begin position="365"/>
        <end position="387"/>
    </location>
</feature>
<feature type="transmembrane region" description="Helical" evidence="7">
    <location>
        <begin position="39"/>
        <end position="58"/>
    </location>
</feature>
<feature type="transmembrane region" description="Helical" evidence="7">
    <location>
        <begin position="96"/>
        <end position="118"/>
    </location>
</feature>
<feature type="transmembrane region" description="Helical" evidence="7">
    <location>
        <begin position="288"/>
        <end position="305"/>
    </location>
</feature>
<dbReference type="Pfam" id="PF00854">
    <property type="entry name" value="PTR2"/>
    <property type="match status" value="1"/>
</dbReference>
<dbReference type="InterPro" id="IPR005279">
    <property type="entry name" value="Dipep/tripep_permease"/>
</dbReference>
<feature type="transmembrane region" description="Helical" evidence="7">
    <location>
        <begin position="255"/>
        <end position="276"/>
    </location>
</feature>
<keyword evidence="5 7" id="KW-1133">Transmembrane helix</keyword>
<gene>
    <name evidence="8" type="ORF">CDG81_09225</name>
    <name evidence="9" type="ORF">IL38_07430</name>
</gene>